<organism evidence="2 3">
    <name type="scientific">Streptomyces caeruleatus</name>
    <dbReference type="NCBI Taxonomy" id="661399"/>
    <lineage>
        <taxon>Bacteria</taxon>
        <taxon>Bacillati</taxon>
        <taxon>Actinomycetota</taxon>
        <taxon>Actinomycetes</taxon>
        <taxon>Kitasatosporales</taxon>
        <taxon>Streptomycetaceae</taxon>
        <taxon>Streptomyces</taxon>
    </lineage>
</organism>
<proteinExistence type="predicted"/>
<dbReference type="EMBL" id="LMWY01000052">
    <property type="protein sequence ID" value="KUN94080.1"/>
    <property type="molecule type" value="Genomic_DNA"/>
</dbReference>
<dbReference type="RefSeq" id="WP_062723977.1">
    <property type="nucleotide sequence ID" value="NZ_KQ948940.1"/>
</dbReference>
<keyword evidence="3" id="KW-1185">Reference proteome</keyword>
<name>A0A117RJD9_9ACTN</name>
<reference evidence="2 3" key="1">
    <citation type="submission" date="2015-10" db="EMBL/GenBank/DDBJ databases">
        <title>Draft genome sequence of Streptomyces caeruleatus NRRL B-24802, type strain for the species Streptomyces caeruleatus.</title>
        <authorList>
            <person name="Ruckert C."/>
            <person name="Winkler A."/>
            <person name="Kalinowski J."/>
            <person name="Kampfer P."/>
            <person name="Glaeser S."/>
        </authorList>
    </citation>
    <scope>NUCLEOTIDE SEQUENCE [LARGE SCALE GENOMIC DNA]</scope>
    <source>
        <strain evidence="2 3">NRRL B-24802</strain>
    </source>
</reference>
<gene>
    <name evidence="2" type="ORF">AQJ67_37635</name>
</gene>
<dbReference type="OrthoDB" id="4209337at2"/>
<evidence type="ECO:0000313" key="3">
    <source>
        <dbReference type="Proteomes" id="UP000053429"/>
    </source>
</evidence>
<dbReference type="Proteomes" id="UP000053429">
    <property type="component" value="Unassembled WGS sequence"/>
</dbReference>
<dbReference type="AlphaFoldDB" id="A0A117RJD9"/>
<evidence type="ECO:0000256" key="1">
    <source>
        <dbReference type="SAM" id="MobiDB-lite"/>
    </source>
</evidence>
<feature type="region of interest" description="Disordered" evidence="1">
    <location>
        <begin position="112"/>
        <end position="131"/>
    </location>
</feature>
<protein>
    <submittedName>
        <fullName evidence="2">Uncharacterized protein</fullName>
    </submittedName>
</protein>
<evidence type="ECO:0000313" key="2">
    <source>
        <dbReference type="EMBL" id="KUN94080.1"/>
    </source>
</evidence>
<sequence>MLDAAAIAVITGAASNIIAYMAQGRIDALRTRLSAIFQRGTVQQQDDALRALHEDADALAQGRISEAEVTARWTAFLTAAYPDAEADIEALASAMPPGTNTVNIGSQNNYGSGTFIGRDNHGDINPTRQES</sequence>
<accession>A0A117RJD9</accession>
<comment type="caution">
    <text evidence="2">The sequence shown here is derived from an EMBL/GenBank/DDBJ whole genome shotgun (WGS) entry which is preliminary data.</text>
</comment>